<dbReference type="EMBL" id="SNSC02000020">
    <property type="protein sequence ID" value="TID15668.1"/>
    <property type="molecule type" value="Genomic_DNA"/>
</dbReference>
<dbReference type="STRING" id="86259.A0A4Z1P2F5"/>
<dbReference type="GO" id="GO:0004520">
    <property type="term" value="F:DNA endonuclease activity"/>
    <property type="evidence" value="ECO:0007669"/>
    <property type="project" value="TreeGrafter"/>
</dbReference>
<gene>
    <name evidence="3" type="ORF">E6O75_ATG07996</name>
</gene>
<dbReference type="InterPro" id="IPR036397">
    <property type="entry name" value="RNaseH_sf"/>
</dbReference>
<dbReference type="GO" id="GO:0000402">
    <property type="term" value="F:crossed form four-way junction DNA binding"/>
    <property type="evidence" value="ECO:0007669"/>
    <property type="project" value="TreeGrafter"/>
</dbReference>
<reference evidence="3 4" key="1">
    <citation type="submission" date="2019-04" db="EMBL/GenBank/DDBJ databases">
        <title>High contiguity whole genome sequence and gene annotation resource for two Venturia nashicola isolates.</title>
        <authorList>
            <person name="Prokchorchik M."/>
            <person name="Won K."/>
            <person name="Lee Y."/>
            <person name="Choi E.D."/>
            <person name="Segonzac C."/>
            <person name="Sohn K.H."/>
        </authorList>
    </citation>
    <scope>NUCLEOTIDE SEQUENCE [LARGE SCALE GENOMIC DNA]</scope>
    <source>
        <strain evidence="3 4">PRI2</strain>
    </source>
</reference>
<dbReference type="PANTHER" id="PTHR28072">
    <property type="entry name" value="CRUCIFORM CUTTING ENDONUCLEASE 1, MITOCHONDRIAL-RELATED"/>
    <property type="match status" value="1"/>
</dbReference>
<evidence type="ECO:0000259" key="2">
    <source>
        <dbReference type="Pfam" id="PF09159"/>
    </source>
</evidence>
<dbReference type="GO" id="GO:0005739">
    <property type="term" value="C:mitochondrion"/>
    <property type="evidence" value="ECO:0007669"/>
    <property type="project" value="TreeGrafter"/>
</dbReference>
<organism evidence="3 4">
    <name type="scientific">Venturia nashicola</name>
    <dbReference type="NCBI Taxonomy" id="86259"/>
    <lineage>
        <taxon>Eukaryota</taxon>
        <taxon>Fungi</taxon>
        <taxon>Dikarya</taxon>
        <taxon>Ascomycota</taxon>
        <taxon>Pezizomycotina</taxon>
        <taxon>Dothideomycetes</taxon>
        <taxon>Pleosporomycetidae</taxon>
        <taxon>Venturiales</taxon>
        <taxon>Venturiaceae</taxon>
        <taxon>Venturia</taxon>
    </lineage>
</organism>
<evidence type="ECO:0000313" key="4">
    <source>
        <dbReference type="Proteomes" id="UP000298493"/>
    </source>
</evidence>
<dbReference type="InterPro" id="IPR039197">
    <property type="entry name" value="Mrs1/Cce1"/>
</dbReference>
<proteinExistence type="predicted"/>
<dbReference type="GO" id="GO:0070336">
    <property type="term" value="F:flap-structured DNA binding"/>
    <property type="evidence" value="ECO:0007669"/>
    <property type="project" value="TreeGrafter"/>
</dbReference>
<dbReference type="GO" id="GO:0000403">
    <property type="term" value="F:Y-form DNA binding"/>
    <property type="evidence" value="ECO:0007669"/>
    <property type="project" value="TreeGrafter"/>
</dbReference>
<dbReference type="Pfam" id="PF09159">
    <property type="entry name" value="Ydc2-catalyt"/>
    <property type="match status" value="1"/>
</dbReference>
<dbReference type="SUPFAM" id="SSF53098">
    <property type="entry name" value="Ribonuclease H-like"/>
    <property type="match status" value="1"/>
</dbReference>
<dbReference type="Gene3D" id="3.30.420.10">
    <property type="entry name" value="Ribonuclease H-like superfamily/Ribonuclease H"/>
    <property type="match status" value="1"/>
</dbReference>
<evidence type="ECO:0000313" key="3">
    <source>
        <dbReference type="EMBL" id="TID15668.1"/>
    </source>
</evidence>
<comment type="caution">
    <text evidence="3">The sequence shown here is derived from an EMBL/GenBank/DDBJ whole genome shotgun (WGS) entry which is preliminary data.</text>
</comment>
<feature type="domain" description="Mitochondrial resolvase Ydc2 catalytic" evidence="2">
    <location>
        <begin position="69"/>
        <end position="412"/>
    </location>
</feature>
<dbReference type="CDD" id="cd16963">
    <property type="entry name" value="CCE1"/>
    <property type="match status" value="1"/>
</dbReference>
<dbReference type="AlphaFoldDB" id="A0A4Z1P2F5"/>
<feature type="region of interest" description="Disordered" evidence="1">
    <location>
        <begin position="132"/>
        <end position="159"/>
    </location>
</feature>
<dbReference type="InterPro" id="IPR012337">
    <property type="entry name" value="RNaseH-like_sf"/>
</dbReference>
<dbReference type="Proteomes" id="UP000298493">
    <property type="component" value="Unassembled WGS sequence"/>
</dbReference>
<accession>A0A4Z1P2F5</accession>
<protein>
    <submittedName>
        <fullName evidence="3">Ribonuclease H-like protein</fullName>
    </submittedName>
</protein>
<sequence length="435" mass="47942">MISIPSSQLLGKLRNGHLTKLLVAIGARSTGNKNVLIGELVGECGREKLMKSGTGVASTTARSKGTTRVLSIDMGIKNLAFCVCDVPVLSAPGKRMSSEESEATQENGQIESTLELSVVAWKRIAVAGSTTPIGRKKKKKKGSPENVDVEEKSETSKAYVERDDPFSPMQLSKTAFKLVREVLLPYNPDTILIERQRFRSGGGSAVQEWTVRVNMFESMIWAILTTLKNEGITAPTKSKTDSKREEEKISRPQIWDVSPMRVATFWIGKEAKKVAERAKLDNHGVKKGRTKVEKKEKVDLVQRWILSDAEGIEINEAVNITFEDGAARTRDAFMASKSGPNRKSAALRKIKEPKVMKGPKTVTVPVVELPEVPGTPTKESLQEEPLLDIGKLDDLADCLLQAGAWTKWEMNRLAVKGMVEEGDIEGLEEWVSDNE</sequence>
<keyword evidence="4" id="KW-1185">Reference proteome</keyword>
<dbReference type="InterPro" id="IPR015242">
    <property type="entry name" value="Ydc2_cat"/>
</dbReference>
<feature type="compositionally biased region" description="Basic and acidic residues" evidence="1">
    <location>
        <begin position="149"/>
        <end position="159"/>
    </location>
</feature>
<evidence type="ECO:0000256" key="1">
    <source>
        <dbReference type="SAM" id="MobiDB-lite"/>
    </source>
</evidence>
<name>A0A4Z1P2F5_9PEZI</name>
<dbReference type="PANTHER" id="PTHR28072:SF1">
    <property type="entry name" value="CRUCIFORM CUTTING ENDONUCLEASE 1, MITOCHONDRIAL-RELATED"/>
    <property type="match status" value="1"/>
</dbReference>